<organism evidence="6 7">
    <name type="scientific">Plutella xylostella</name>
    <name type="common">Diamondback moth</name>
    <name type="synonym">Plutella maculipennis</name>
    <dbReference type="NCBI Taxonomy" id="51655"/>
    <lineage>
        <taxon>Eukaryota</taxon>
        <taxon>Metazoa</taxon>
        <taxon>Ecdysozoa</taxon>
        <taxon>Arthropoda</taxon>
        <taxon>Hexapoda</taxon>
        <taxon>Insecta</taxon>
        <taxon>Pterygota</taxon>
        <taxon>Neoptera</taxon>
        <taxon>Endopterygota</taxon>
        <taxon>Lepidoptera</taxon>
        <taxon>Glossata</taxon>
        <taxon>Ditrysia</taxon>
        <taxon>Yponomeutoidea</taxon>
        <taxon>Plutellidae</taxon>
        <taxon>Plutella</taxon>
    </lineage>
</organism>
<feature type="compositionally biased region" description="Low complexity" evidence="3">
    <location>
        <begin position="133"/>
        <end position="142"/>
    </location>
</feature>
<feature type="domain" description="Peptidase S1" evidence="5">
    <location>
        <begin position="305"/>
        <end position="557"/>
    </location>
</feature>
<dbReference type="EMBL" id="CAJHNJ030000020">
    <property type="protein sequence ID" value="CAG9117534.1"/>
    <property type="molecule type" value="Genomic_DNA"/>
</dbReference>
<proteinExistence type="inferred from homology"/>
<dbReference type="InterPro" id="IPR001254">
    <property type="entry name" value="Trypsin_dom"/>
</dbReference>
<dbReference type="InterPro" id="IPR009003">
    <property type="entry name" value="Peptidase_S1_PA"/>
</dbReference>
<protein>
    <submittedName>
        <fullName evidence="6">(diamondback moth) hypothetical protein</fullName>
    </submittedName>
</protein>
<comment type="caution">
    <text evidence="6">The sequence shown here is derived from an EMBL/GenBank/DDBJ whole genome shotgun (WGS) entry which is preliminary data.</text>
</comment>
<feature type="chain" id="PRO_5035800223" evidence="4">
    <location>
        <begin position="18"/>
        <end position="560"/>
    </location>
</feature>
<feature type="signal peptide" evidence="4">
    <location>
        <begin position="1"/>
        <end position="17"/>
    </location>
</feature>
<evidence type="ECO:0000313" key="7">
    <source>
        <dbReference type="Proteomes" id="UP000653454"/>
    </source>
</evidence>
<dbReference type="FunFam" id="2.40.10.10:FF:000002">
    <property type="entry name" value="Transmembrane protease serine"/>
    <property type="match status" value="1"/>
</dbReference>
<gene>
    <name evidence="6" type="ORF">PLXY2_LOCUS6264</name>
</gene>
<keyword evidence="1" id="KW-1015">Disulfide bond</keyword>
<dbReference type="GO" id="GO:0006508">
    <property type="term" value="P:proteolysis"/>
    <property type="evidence" value="ECO:0007669"/>
    <property type="project" value="InterPro"/>
</dbReference>
<evidence type="ECO:0000256" key="2">
    <source>
        <dbReference type="ARBA" id="ARBA00024195"/>
    </source>
</evidence>
<feature type="compositionally biased region" description="Pro residues" evidence="3">
    <location>
        <begin position="59"/>
        <end position="113"/>
    </location>
</feature>
<evidence type="ECO:0000313" key="6">
    <source>
        <dbReference type="EMBL" id="CAG9117534.1"/>
    </source>
</evidence>
<keyword evidence="4" id="KW-0732">Signal</keyword>
<dbReference type="AlphaFoldDB" id="A0A8S4EP57"/>
<comment type="similarity">
    <text evidence="2">Belongs to the peptidase S1 family. CLIP subfamily.</text>
</comment>
<name>A0A8S4EP57_PLUXY</name>
<dbReference type="SMART" id="SM00020">
    <property type="entry name" value="Tryp_SPc"/>
    <property type="match status" value="1"/>
</dbReference>
<dbReference type="PANTHER" id="PTHR24256">
    <property type="entry name" value="TRYPTASE-RELATED"/>
    <property type="match status" value="1"/>
</dbReference>
<dbReference type="Proteomes" id="UP000653454">
    <property type="component" value="Unassembled WGS sequence"/>
</dbReference>
<dbReference type="CDD" id="cd00190">
    <property type="entry name" value="Tryp_SPc"/>
    <property type="match status" value="1"/>
</dbReference>
<dbReference type="Gene3D" id="2.40.10.10">
    <property type="entry name" value="Trypsin-like serine proteases"/>
    <property type="match status" value="1"/>
</dbReference>
<evidence type="ECO:0000256" key="3">
    <source>
        <dbReference type="SAM" id="MobiDB-lite"/>
    </source>
</evidence>
<dbReference type="GO" id="GO:0004252">
    <property type="term" value="F:serine-type endopeptidase activity"/>
    <property type="evidence" value="ECO:0007669"/>
    <property type="project" value="InterPro"/>
</dbReference>
<dbReference type="InterPro" id="IPR041515">
    <property type="entry name" value="PPAF-2-like_Clip"/>
</dbReference>
<dbReference type="PROSITE" id="PS50240">
    <property type="entry name" value="TRYPSIN_DOM"/>
    <property type="match status" value="1"/>
</dbReference>
<dbReference type="InterPro" id="IPR043504">
    <property type="entry name" value="Peptidase_S1_PA_chymotrypsin"/>
</dbReference>
<reference evidence="6" key="1">
    <citation type="submission" date="2020-11" db="EMBL/GenBank/DDBJ databases">
        <authorList>
            <person name="Whiteford S."/>
        </authorList>
    </citation>
    <scope>NUCLEOTIDE SEQUENCE</scope>
</reference>
<evidence type="ECO:0000256" key="1">
    <source>
        <dbReference type="ARBA" id="ARBA00023157"/>
    </source>
</evidence>
<sequence length="560" mass="57805">MCLWLITACLGVLPANPAPPNVIVVGLPTPILQPVTVATAATVVTVTAATAAPTTTTTPKPPGNTTPAPPPPVTNPPTTAPPPPTTAAPATTVPPPPPTTQPPPPTTQPPPPATTGAPTTNTPVTATPPPATTAPAATNPAPTAGGPNIILICNDPTQVCVANPEQPVTGISIDPRQGTPPPSALPLVAYSAQDSAVKFPREKRSVRLLMRGATNGTRAGGRQRRQAGCTCVPTGTCPTNTNYGAGMIDFRIVTPKSVEYTDDDVFARATAGRVRRGRCTAARRPAPAPAPTVACGTRQAVPATAAAGPGQAGFGEYPWMAIIITNTNDYVAGGVLIDQYNVLTVIHRISAYIVAGTTPNLKVRLGEWDASATYEPIPFKEYTIRRVFQHPSFNSATLQYDLAVLRLSTPVPFTPAAGSVPSINRACLPASSATSFTGQRCYVTGWGKNAFNQGVYQQILKEVDVPVVDSNSCQNQLRAARLGASFVLDTNTFICAGGEMNKDSCTGDGGSGLVCEVNGQWTVAGLVAWGLGCAAATVPGVYVSVPALLPWIQQQQATAA</sequence>
<feature type="region of interest" description="Disordered" evidence="3">
    <location>
        <begin position="53"/>
        <end position="142"/>
    </location>
</feature>
<accession>A0A8S4EP57</accession>
<dbReference type="Pfam" id="PF18322">
    <property type="entry name" value="CLIP_1"/>
    <property type="match status" value="1"/>
</dbReference>
<dbReference type="Pfam" id="PF00089">
    <property type="entry name" value="Trypsin"/>
    <property type="match status" value="1"/>
</dbReference>
<evidence type="ECO:0000259" key="5">
    <source>
        <dbReference type="PROSITE" id="PS50240"/>
    </source>
</evidence>
<dbReference type="SUPFAM" id="SSF50494">
    <property type="entry name" value="Trypsin-like serine proteases"/>
    <property type="match status" value="1"/>
</dbReference>
<feature type="compositionally biased region" description="Low complexity" evidence="3">
    <location>
        <begin position="114"/>
        <end position="125"/>
    </location>
</feature>
<keyword evidence="7" id="KW-1185">Reference proteome</keyword>
<evidence type="ECO:0000256" key="4">
    <source>
        <dbReference type="SAM" id="SignalP"/>
    </source>
</evidence>
<dbReference type="InterPro" id="IPR051487">
    <property type="entry name" value="Ser/Thr_Proteases_Immune/Dev"/>
</dbReference>
<dbReference type="PRINTS" id="PR01217">
    <property type="entry name" value="PRICHEXTENSN"/>
</dbReference>